<dbReference type="InterPro" id="IPR000030">
    <property type="entry name" value="PPE_dom"/>
</dbReference>
<reference evidence="5" key="1">
    <citation type="submission" date="2009-10" db="EMBL/GenBank/DDBJ databases">
        <title>The complete chromosome of Gordonia bronchialis DSM 43247.</title>
        <authorList>
            <consortium name="US DOE Joint Genome Institute (JGI-PGF)"/>
            <person name="Lucas S."/>
            <person name="Copeland A."/>
            <person name="Lapidus A."/>
            <person name="Glavina del Rio T."/>
            <person name="Dalin E."/>
            <person name="Tice H."/>
            <person name="Bruce D."/>
            <person name="Goodwin L."/>
            <person name="Pitluck S."/>
            <person name="Kyrpides N."/>
            <person name="Mavromatis K."/>
            <person name="Ivanova N."/>
            <person name="Ovchinnikova G."/>
            <person name="Saunders E."/>
            <person name="Brettin T."/>
            <person name="Detter J.C."/>
            <person name="Han C."/>
            <person name="Larimer F."/>
            <person name="Land M."/>
            <person name="Hauser L."/>
            <person name="Markowitz V."/>
            <person name="Cheng J.-F."/>
            <person name="Hugenholtz P."/>
            <person name="Woyke T."/>
            <person name="Wu D."/>
            <person name="Jando M."/>
            <person name="Schneider S."/>
            <person name="Goeker M."/>
            <person name="Klenk H.-P."/>
            <person name="Eisen J.A."/>
        </authorList>
    </citation>
    <scope>NUCLEOTIDE SEQUENCE [LARGE SCALE GENOMIC DNA]</scope>
    <source>
        <strain evidence="5">ATCC 25592 / DSM 43247 / BCRC 13721 / JCM 3198 / KCTC 3076 / NBRC 16047 / NCTC 10667</strain>
    </source>
</reference>
<protein>
    <submittedName>
        <fullName evidence="4">PPE protein</fullName>
    </submittedName>
</protein>
<evidence type="ECO:0000256" key="2">
    <source>
        <dbReference type="SAM" id="MobiDB-lite"/>
    </source>
</evidence>
<dbReference type="SUPFAM" id="SSF140459">
    <property type="entry name" value="PE/PPE dimer-like"/>
    <property type="match status" value="1"/>
</dbReference>
<feature type="region of interest" description="Disordered" evidence="2">
    <location>
        <begin position="189"/>
        <end position="215"/>
    </location>
</feature>
<comment type="similarity">
    <text evidence="1">Belongs to the mycobacterial PPE family.</text>
</comment>
<dbReference type="KEGG" id="gbr:Gbro_3646"/>
<keyword evidence="5" id="KW-1185">Reference proteome</keyword>
<dbReference type="eggNOG" id="COG5651">
    <property type="taxonomic scope" value="Bacteria"/>
</dbReference>
<dbReference type="Proteomes" id="UP000001219">
    <property type="component" value="Chromosome"/>
</dbReference>
<dbReference type="InterPro" id="IPR038332">
    <property type="entry name" value="PPE_sf"/>
</dbReference>
<accession>D0L2D1</accession>
<dbReference type="EMBL" id="CP001802">
    <property type="protein sequence ID" value="ACY22834.1"/>
    <property type="molecule type" value="Genomic_DNA"/>
</dbReference>
<proteinExistence type="inferred from homology"/>
<evidence type="ECO:0000256" key="1">
    <source>
        <dbReference type="ARBA" id="ARBA00010652"/>
    </source>
</evidence>
<dbReference type="STRING" id="526226.Gbro_3646"/>
<dbReference type="HOGENOM" id="CLU_836164_0_0_11"/>
<feature type="compositionally biased region" description="Basic and acidic residues" evidence="2">
    <location>
        <begin position="191"/>
        <end position="210"/>
    </location>
</feature>
<dbReference type="RefSeq" id="WP_012835344.1">
    <property type="nucleotide sequence ID" value="NC_013441.1"/>
</dbReference>
<organism evidence="4 5">
    <name type="scientific">Gordonia bronchialis (strain ATCC 25592 / DSM 43247 / BCRC 13721 / JCM 3198 / KCTC 3076 / NBRC 16047 / NCTC 10667)</name>
    <name type="common">Rhodococcus bronchialis</name>
    <dbReference type="NCBI Taxonomy" id="526226"/>
    <lineage>
        <taxon>Bacteria</taxon>
        <taxon>Bacillati</taxon>
        <taxon>Actinomycetota</taxon>
        <taxon>Actinomycetes</taxon>
        <taxon>Mycobacteriales</taxon>
        <taxon>Gordoniaceae</taxon>
        <taxon>Gordonia</taxon>
    </lineage>
</organism>
<evidence type="ECO:0000259" key="3">
    <source>
        <dbReference type="Pfam" id="PF00823"/>
    </source>
</evidence>
<dbReference type="AlphaFoldDB" id="D0L2D1"/>
<dbReference type="Gene3D" id="1.20.1260.20">
    <property type="entry name" value="PPE superfamily"/>
    <property type="match status" value="1"/>
</dbReference>
<evidence type="ECO:0000313" key="5">
    <source>
        <dbReference type="Proteomes" id="UP000001219"/>
    </source>
</evidence>
<evidence type="ECO:0000313" key="4">
    <source>
        <dbReference type="EMBL" id="ACY22834.1"/>
    </source>
</evidence>
<reference evidence="4 5" key="2">
    <citation type="journal article" date="2010" name="Stand. Genomic Sci.">
        <title>Complete genome sequence of Gordonia bronchialis type strain (3410).</title>
        <authorList>
            <person name="Ivanova N."/>
            <person name="Sikorski J."/>
            <person name="Jando M."/>
            <person name="Lapidus A."/>
            <person name="Nolan M."/>
            <person name="Lucas S."/>
            <person name="Del Rio T.G."/>
            <person name="Tice H."/>
            <person name="Copeland A."/>
            <person name="Cheng J.F."/>
            <person name="Chen F."/>
            <person name="Bruce D."/>
            <person name="Goodwin L."/>
            <person name="Pitluck S."/>
            <person name="Mavromatis K."/>
            <person name="Ovchinnikova G."/>
            <person name="Pati A."/>
            <person name="Chen A."/>
            <person name="Palaniappan K."/>
            <person name="Land M."/>
            <person name="Hauser L."/>
            <person name="Chang Y.J."/>
            <person name="Jeffries C.D."/>
            <person name="Chain P."/>
            <person name="Saunders E."/>
            <person name="Han C."/>
            <person name="Detter J.C."/>
            <person name="Brettin T."/>
            <person name="Rohde M."/>
            <person name="Goker M."/>
            <person name="Bristow J."/>
            <person name="Eisen J.A."/>
            <person name="Markowitz V."/>
            <person name="Hugenholtz P."/>
            <person name="Klenk H.P."/>
            <person name="Kyrpides N.C."/>
        </authorList>
    </citation>
    <scope>NUCLEOTIDE SEQUENCE [LARGE SCALE GENOMIC DNA]</scope>
    <source>
        <strain evidence="5">ATCC 25592 / DSM 43247 / BCRC 13721 / JCM 3198 / KCTC 3076 / NBRC 16047 / NCTC 10667</strain>
    </source>
</reference>
<sequence>MTGFTGVDWDARTSQQLATDLGHGAGPAPLVDAGLAWAQLSAELGEAALEYGAVLARLGVHWRSSHSHAALEKLTALAPWLGRAAAEAAENAGRAEAQAAAVAVARLTMPNLAEIDFVDDMREMATAATTVVPIIAGATAQLERAVHEQRMRAARVMQAYETASEPVAQPWAGVARAPALVSDGPLNAEQAAERRAAQGAHASDHARSDPHSAAPMGGYVPVAYEKQKYAHTTLAGGRPTVAPVTPTVSPAATTTSAMPPVAPPATAMGSGDRVVVRAADHSEGSGTHSAASESDTPLTWSEVALADRPVVAGTAGPVDPRYTAETLLLGTDGGR</sequence>
<feature type="domain" description="PPE" evidence="3">
    <location>
        <begin position="9"/>
        <end position="170"/>
    </location>
</feature>
<dbReference type="Pfam" id="PF00823">
    <property type="entry name" value="PPE"/>
    <property type="match status" value="1"/>
</dbReference>
<name>D0L2D1_GORB4</name>
<gene>
    <name evidence="4" type="ordered locus">Gbro_3646</name>
</gene>
<dbReference type="OrthoDB" id="4760568at2"/>